<reference evidence="2" key="2">
    <citation type="submission" date="2018-07" db="EMBL/GenBank/DDBJ databases">
        <authorList>
            <consortium name="NCBI Pathogen Detection Project"/>
        </authorList>
    </citation>
    <scope>NUCLEOTIDE SEQUENCE</scope>
    <source>
        <strain evidence="2">BCW_2665</strain>
    </source>
</reference>
<reference evidence="1" key="3">
    <citation type="submission" date="2018-07" db="EMBL/GenBank/DDBJ databases">
        <authorList>
            <person name="Ashton P.M."/>
            <person name="Dallman T."/>
            <person name="Nair S."/>
            <person name="De Pinna E."/>
            <person name="Peters T."/>
            <person name="Grant K."/>
        </authorList>
    </citation>
    <scope>NUCLEOTIDE SEQUENCE</scope>
    <source>
        <strain evidence="1">361771</strain>
    </source>
</reference>
<name>A0A2R4DCL5_SALET</name>
<dbReference type="RefSeq" id="WP_000021431.1">
    <property type="nucleotide sequence ID" value="NZ_CP028196.1"/>
</dbReference>
<protein>
    <submittedName>
        <fullName evidence="1">Uncharacterized protein</fullName>
    </submittedName>
</protein>
<accession>A0A2R4DCL5</accession>
<dbReference type="EMBL" id="DAATGM010000004">
    <property type="protein sequence ID" value="HAE8240264.1"/>
    <property type="molecule type" value="Genomic_DNA"/>
</dbReference>
<reference evidence="2" key="1">
    <citation type="journal article" date="2018" name="Genome Biol.">
        <title>SKESA: strategic k-mer extension for scrupulous assemblies.</title>
        <authorList>
            <person name="Souvorov A."/>
            <person name="Agarwala R."/>
            <person name="Lipman D.J."/>
        </authorList>
    </citation>
    <scope>NUCLEOTIDE SEQUENCE</scope>
    <source>
        <strain evidence="2">BCW_2665</strain>
    </source>
</reference>
<gene>
    <name evidence="1" type="ORF">CC562_03490</name>
    <name evidence="2" type="ORF">G4174_000999</name>
</gene>
<comment type="caution">
    <text evidence="1">The sequence shown here is derived from an EMBL/GenBank/DDBJ whole genome shotgun (WGS) entry which is preliminary data.</text>
</comment>
<dbReference type="AlphaFoldDB" id="A0A2R4DCL5"/>
<evidence type="ECO:0000313" key="2">
    <source>
        <dbReference type="EMBL" id="HAE8240264.1"/>
    </source>
</evidence>
<organism evidence="1">
    <name type="scientific">Salmonella enterica subsp. enterica serovar Concord</name>
    <dbReference type="NCBI Taxonomy" id="483687"/>
    <lineage>
        <taxon>Bacteria</taxon>
        <taxon>Pseudomonadati</taxon>
        <taxon>Pseudomonadota</taxon>
        <taxon>Gammaproteobacteria</taxon>
        <taxon>Enterobacterales</taxon>
        <taxon>Enterobacteriaceae</taxon>
        <taxon>Salmonella</taxon>
    </lineage>
</organism>
<dbReference type="EMBL" id="AAMJKO010000003">
    <property type="protein sequence ID" value="EDH9737085.1"/>
    <property type="molecule type" value="Genomic_DNA"/>
</dbReference>
<proteinExistence type="predicted"/>
<evidence type="ECO:0000313" key="1">
    <source>
        <dbReference type="EMBL" id="EDH9737085.1"/>
    </source>
</evidence>
<sequence length="91" mass="10028">MSIETITWPDVRIIGGVIENLDIYQLTETTAIYSSSTQNCNADNVRTFGGYNGIFFMPLATGTQGGNFDGVSNNVCRLETRFIGPVEEKEK</sequence>